<dbReference type="EC" id="3.1.21.2" evidence="2"/>
<dbReference type="InterPro" id="IPR036237">
    <property type="entry name" value="Xyl_isomerase-like_sf"/>
</dbReference>
<name>A0A1C6HPR7_9FIRM</name>
<dbReference type="GO" id="GO:0008270">
    <property type="term" value="F:zinc ion binding"/>
    <property type="evidence" value="ECO:0007669"/>
    <property type="project" value="InterPro"/>
</dbReference>
<dbReference type="EMBL" id="FMHG01000001">
    <property type="protein sequence ID" value="SCJ59539.1"/>
    <property type="molecule type" value="Genomic_DNA"/>
</dbReference>
<dbReference type="GO" id="GO:0003906">
    <property type="term" value="F:DNA-(apurinic or apyrimidinic site) endonuclease activity"/>
    <property type="evidence" value="ECO:0007669"/>
    <property type="project" value="TreeGrafter"/>
</dbReference>
<feature type="domain" description="Xylose isomerase-like TIM barrel" evidence="1">
    <location>
        <begin position="31"/>
        <end position="274"/>
    </location>
</feature>
<dbReference type="GO" id="GO:0008833">
    <property type="term" value="F:deoxyribonuclease IV (phage-T4-induced) activity"/>
    <property type="evidence" value="ECO:0007669"/>
    <property type="project" value="UniProtKB-EC"/>
</dbReference>
<dbReference type="GO" id="GO:0006284">
    <property type="term" value="P:base-excision repair"/>
    <property type="evidence" value="ECO:0007669"/>
    <property type="project" value="TreeGrafter"/>
</dbReference>
<protein>
    <submittedName>
        <fullName evidence="2">Probable endonuclease 4</fullName>
        <ecNumber evidence="2">3.1.21.2</ecNumber>
    </submittedName>
</protein>
<keyword evidence="2" id="KW-0540">Nuclease</keyword>
<dbReference type="AlphaFoldDB" id="A0A1C6HPR7"/>
<dbReference type="PANTHER" id="PTHR21445">
    <property type="entry name" value="ENDONUCLEASE IV ENDODEOXYRIBONUCLEASE IV"/>
    <property type="match status" value="1"/>
</dbReference>
<evidence type="ECO:0000313" key="2">
    <source>
        <dbReference type="EMBL" id="SCJ59539.1"/>
    </source>
</evidence>
<dbReference type="SUPFAM" id="SSF51658">
    <property type="entry name" value="Xylose isomerase-like"/>
    <property type="match status" value="1"/>
</dbReference>
<accession>A0A1C6HPR7</accession>
<keyword evidence="2" id="KW-0378">Hydrolase</keyword>
<dbReference type="GO" id="GO:0003677">
    <property type="term" value="F:DNA binding"/>
    <property type="evidence" value="ECO:0007669"/>
    <property type="project" value="InterPro"/>
</dbReference>
<dbReference type="SMART" id="SM00518">
    <property type="entry name" value="AP2Ec"/>
    <property type="match status" value="1"/>
</dbReference>
<dbReference type="Gene3D" id="3.20.20.150">
    <property type="entry name" value="Divalent-metal-dependent TIM barrel enzymes"/>
    <property type="match status" value="1"/>
</dbReference>
<dbReference type="InterPro" id="IPR013022">
    <property type="entry name" value="Xyl_isomerase-like_TIM-brl"/>
</dbReference>
<gene>
    <name evidence="2" type="primary">nfo</name>
    <name evidence="2" type="ORF">SAMEA3545359_00971</name>
</gene>
<reference evidence="2" key="1">
    <citation type="submission" date="2015-09" db="EMBL/GenBank/DDBJ databases">
        <authorList>
            <consortium name="Pathogen Informatics"/>
        </authorList>
    </citation>
    <scope>NUCLEOTIDE SEQUENCE</scope>
    <source>
        <strain evidence="2">2789STDY5834896</strain>
    </source>
</reference>
<dbReference type="GO" id="GO:0008081">
    <property type="term" value="F:phosphoric diester hydrolase activity"/>
    <property type="evidence" value="ECO:0007669"/>
    <property type="project" value="TreeGrafter"/>
</dbReference>
<dbReference type="InterPro" id="IPR001719">
    <property type="entry name" value="AP_endonuc_2"/>
</dbReference>
<dbReference type="PANTHER" id="PTHR21445:SF0">
    <property type="entry name" value="APURINIC-APYRIMIDINIC ENDONUCLEASE"/>
    <property type="match status" value="1"/>
</dbReference>
<organism evidence="2">
    <name type="scientific">uncultured Anaerotruncus sp</name>
    <dbReference type="NCBI Taxonomy" id="905011"/>
    <lineage>
        <taxon>Bacteria</taxon>
        <taxon>Bacillati</taxon>
        <taxon>Bacillota</taxon>
        <taxon>Clostridia</taxon>
        <taxon>Eubacteriales</taxon>
        <taxon>Oscillospiraceae</taxon>
        <taxon>Anaerotruncus</taxon>
        <taxon>environmental samples</taxon>
    </lineage>
</organism>
<keyword evidence="2" id="KW-0255">Endonuclease</keyword>
<proteinExistence type="predicted"/>
<dbReference type="Pfam" id="PF01261">
    <property type="entry name" value="AP_endonuc_2"/>
    <property type="match status" value="1"/>
</dbReference>
<evidence type="ECO:0000259" key="1">
    <source>
        <dbReference type="Pfam" id="PF01261"/>
    </source>
</evidence>
<sequence length="289" mass="31804">MPDTARFGPAGNSNSFKEQGYKTTLQAPGYVEKMGLDCYEYQCGRGVRVNPDTAEKFRRKAAEHRVAVSLHAPYYISLSSVEEEKRQKSVDYILQSARAADMLGASRIVVHTGSCAKISRAEALELAKGTIQTALDALDAAGLGHIHICPETMGKLNQLGTLEEVLALCRLDSRLIPCIDFGHLYARTLGGIAGKDDFRRILDAIGSVLGEEKLRDFHAHYSMIEYTENGGEKRHLTFADGLFGPDFHPLMELLAEYGSCPTIICESAGTQAEDALAMKTYYHQQLLKI</sequence>